<proteinExistence type="predicted"/>
<accession>A0A8B6CPW7</accession>
<protein>
    <submittedName>
        <fullName evidence="2">Uncharacterized protein</fullName>
    </submittedName>
</protein>
<gene>
    <name evidence="2" type="ORF">MGAL_10B033546</name>
</gene>
<organism evidence="2 3">
    <name type="scientific">Mytilus galloprovincialis</name>
    <name type="common">Mediterranean mussel</name>
    <dbReference type="NCBI Taxonomy" id="29158"/>
    <lineage>
        <taxon>Eukaryota</taxon>
        <taxon>Metazoa</taxon>
        <taxon>Spiralia</taxon>
        <taxon>Lophotrochozoa</taxon>
        <taxon>Mollusca</taxon>
        <taxon>Bivalvia</taxon>
        <taxon>Autobranchia</taxon>
        <taxon>Pteriomorphia</taxon>
        <taxon>Mytilida</taxon>
        <taxon>Mytiloidea</taxon>
        <taxon>Mytilidae</taxon>
        <taxon>Mytilinae</taxon>
        <taxon>Mytilus</taxon>
    </lineage>
</organism>
<feature type="compositionally biased region" description="Basic residues" evidence="1">
    <location>
        <begin position="76"/>
        <end position="92"/>
    </location>
</feature>
<evidence type="ECO:0000313" key="2">
    <source>
        <dbReference type="EMBL" id="VDI07575.1"/>
    </source>
</evidence>
<dbReference type="EMBL" id="UYJE01002071">
    <property type="protein sequence ID" value="VDI07575.1"/>
    <property type="molecule type" value="Genomic_DNA"/>
</dbReference>
<feature type="compositionally biased region" description="Low complexity" evidence="1">
    <location>
        <begin position="51"/>
        <end position="75"/>
    </location>
</feature>
<reference evidence="2" key="1">
    <citation type="submission" date="2018-11" db="EMBL/GenBank/DDBJ databases">
        <authorList>
            <person name="Alioto T."/>
            <person name="Alioto T."/>
        </authorList>
    </citation>
    <scope>NUCLEOTIDE SEQUENCE</scope>
</reference>
<feature type="region of interest" description="Disordered" evidence="1">
    <location>
        <begin position="50"/>
        <end position="92"/>
    </location>
</feature>
<dbReference type="Proteomes" id="UP000596742">
    <property type="component" value="Unassembled WGS sequence"/>
</dbReference>
<dbReference type="AlphaFoldDB" id="A0A8B6CPW7"/>
<sequence>MLFNDLLSKNVFAATGSPPSSTLSLNCTRPSTCSPPGVVCNSSDTISNPCPTTTAPTTAATTAPTTEPTTTTANPKTKKSHCRKKHDHRPLI</sequence>
<keyword evidence="3" id="KW-1185">Reference proteome</keyword>
<evidence type="ECO:0000256" key="1">
    <source>
        <dbReference type="SAM" id="MobiDB-lite"/>
    </source>
</evidence>
<comment type="caution">
    <text evidence="2">The sequence shown here is derived from an EMBL/GenBank/DDBJ whole genome shotgun (WGS) entry which is preliminary data.</text>
</comment>
<name>A0A8B6CPW7_MYTGA</name>
<evidence type="ECO:0000313" key="3">
    <source>
        <dbReference type="Proteomes" id="UP000596742"/>
    </source>
</evidence>